<dbReference type="Proteomes" id="UP000292957">
    <property type="component" value="Unassembled WGS sequence"/>
</dbReference>
<dbReference type="AlphaFoldDB" id="A0A4Q9MM55"/>
<accession>A0A4Q9MM55</accession>
<sequence length="268" mass="28956">MGMHIRTHDNLTKYNSNYGVLYGPSKLYYVAAKFLELISHSIVSLAGRTFPRRWIETLDGSEEFIMDDYGERPLSSILSVPLDSTQLYLAMKFFSTLVNVLPVVLLGAAGAMAQSSDAVISAIQSFTSVSSNLADTVNDLSIVNFATDGPEIPAGLENITTAVNSFNAEFSPSTPPYPDDVAIEVVDVLTTFVEVHQQLLELIIGKHSLAAQFALTAPIAEALRALESVVDTFAFALIDLIPTEQGPALAQVNALNVTFTQTVTTYDS</sequence>
<organism evidence="1">
    <name type="scientific">Dichomitus squalens</name>
    <dbReference type="NCBI Taxonomy" id="114155"/>
    <lineage>
        <taxon>Eukaryota</taxon>
        <taxon>Fungi</taxon>
        <taxon>Dikarya</taxon>
        <taxon>Basidiomycota</taxon>
        <taxon>Agaricomycotina</taxon>
        <taxon>Agaricomycetes</taxon>
        <taxon>Polyporales</taxon>
        <taxon>Polyporaceae</taxon>
        <taxon>Dichomitus</taxon>
    </lineage>
</organism>
<evidence type="ECO:0000313" key="1">
    <source>
        <dbReference type="EMBL" id="TBU28545.1"/>
    </source>
</evidence>
<proteinExistence type="predicted"/>
<gene>
    <name evidence="1" type="ORF">BD311DRAFT_865480</name>
</gene>
<protein>
    <submittedName>
        <fullName evidence="1">Uncharacterized protein</fullName>
    </submittedName>
</protein>
<name>A0A4Q9MM55_9APHY</name>
<reference evidence="1" key="1">
    <citation type="submission" date="2019-01" db="EMBL/GenBank/DDBJ databases">
        <title>Draft genome sequences of three monokaryotic isolates of the white-rot basidiomycete fungus Dichomitus squalens.</title>
        <authorList>
            <consortium name="DOE Joint Genome Institute"/>
            <person name="Lopez S.C."/>
            <person name="Andreopoulos B."/>
            <person name="Pangilinan J."/>
            <person name="Lipzen A."/>
            <person name="Riley R."/>
            <person name="Ahrendt S."/>
            <person name="Ng V."/>
            <person name="Barry K."/>
            <person name="Daum C."/>
            <person name="Grigoriev I.V."/>
            <person name="Hilden K.S."/>
            <person name="Makela M.R."/>
            <person name="de Vries R.P."/>
        </authorList>
    </citation>
    <scope>NUCLEOTIDE SEQUENCE [LARGE SCALE GENOMIC DNA]</scope>
    <source>
        <strain evidence="1">OM18370.1</strain>
    </source>
</reference>
<dbReference type="OrthoDB" id="3210262at2759"/>
<dbReference type="EMBL" id="ML143421">
    <property type="protein sequence ID" value="TBU28545.1"/>
    <property type="molecule type" value="Genomic_DNA"/>
</dbReference>